<proteinExistence type="predicted"/>
<evidence type="ECO:0000313" key="2">
    <source>
        <dbReference type="EMBL" id="KAK4071111.1"/>
    </source>
</evidence>
<name>A0ABR0BDV0_PURLI</name>
<organism evidence="2 3">
    <name type="scientific">Purpureocillium lilacinum</name>
    <name type="common">Paecilomyces lilacinus</name>
    <dbReference type="NCBI Taxonomy" id="33203"/>
    <lineage>
        <taxon>Eukaryota</taxon>
        <taxon>Fungi</taxon>
        <taxon>Dikarya</taxon>
        <taxon>Ascomycota</taxon>
        <taxon>Pezizomycotina</taxon>
        <taxon>Sordariomycetes</taxon>
        <taxon>Hypocreomycetidae</taxon>
        <taxon>Hypocreales</taxon>
        <taxon>Ophiocordycipitaceae</taxon>
        <taxon>Purpureocillium</taxon>
    </lineage>
</organism>
<comment type="caution">
    <text evidence="2">The sequence shown here is derived from an EMBL/GenBank/DDBJ whole genome shotgun (WGS) entry which is preliminary data.</text>
</comment>
<reference evidence="2 3" key="1">
    <citation type="journal article" date="2024" name="Microbiol. Resour. Announc.">
        <title>Genome annotations for the ascomycete fungi Trichoderma harzianum, Trichoderma aggressivum, and Purpureocillium lilacinum.</title>
        <authorList>
            <person name="Beijen E.P.W."/>
            <person name="Ohm R.A."/>
        </authorList>
    </citation>
    <scope>NUCLEOTIDE SEQUENCE [LARGE SCALE GENOMIC DNA]</scope>
    <source>
        <strain evidence="2 3">CBS 150709</strain>
    </source>
</reference>
<protein>
    <recommendedName>
        <fullName evidence="4">Zn(2)-C6 fungal-type domain-containing protein</fullName>
    </recommendedName>
</protein>
<evidence type="ECO:0008006" key="4">
    <source>
        <dbReference type="Google" id="ProtNLM"/>
    </source>
</evidence>
<gene>
    <name evidence="2" type="ORF">Purlil1_13513</name>
</gene>
<feature type="region of interest" description="Disordered" evidence="1">
    <location>
        <begin position="177"/>
        <end position="215"/>
    </location>
</feature>
<dbReference type="Gene3D" id="4.10.240.10">
    <property type="entry name" value="Zn(2)-C6 fungal-type DNA-binding domain"/>
    <property type="match status" value="1"/>
</dbReference>
<keyword evidence="3" id="KW-1185">Reference proteome</keyword>
<feature type="compositionally biased region" description="Basic and acidic residues" evidence="1">
    <location>
        <begin position="192"/>
        <end position="215"/>
    </location>
</feature>
<dbReference type="EMBL" id="JAWRVI010000236">
    <property type="protein sequence ID" value="KAK4071111.1"/>
    <property type="molecule type" value="Genomic_DNA"/>
</dbReference>
<dbReference type="Proteomes" id="UP001287286">
    <property type="component" value="Unassembled WGS sequence"/>
</dbReference>
<evidence type="ECO:0000313" key="3">
    <source>
        <dbReference type="Proteomes" id="UP001287286"/>
    </source>
</evidence>
<sequence>MVTKAGNSPFSIRQGPLEVSIGKGAGCALSLVASWFTSDVRMLAPCALRWYNTQCDGQMPCGRCSSRQDAECVYETPMRESKESLRKQLDSLQQQQRNRDTILSALCQPHLGHEVIRRLHGGQSAERILAWLDGISVGPPLYGTGNSQNLGFSDPTSHGDDGLDHCTVDEVVNTAAAPNAPGSARQTTPRSKTVDHNTKERGRSVVCHRSDTSTL</sequence>
<evidence type="ECO:0000256" key="1">
    <source>
        <dbReference type="SAM" id="MobiDB-lite"/>
    </source>
</evidence>
<dbReference type="InterPro" id="IPR036864">
    <property type="entry name" value="Zn2-C6_fun-type_DNA-bd_sf"/>
</dbReference>
<accession>A0ABR0BDV0</accession>